<dbReference type="InterPro" id="IPR022409">
    <property type="entry name" value="PKD/Chitinase_dom"/>
</dbReference>
<dbReference type="PANTHER" id="PTHR10900:SF77">
    <property type="entry name" value="FI19380P1"/>
    <property type="match status" value="1"/>
</dbReference>
<dbReference type="AlphaFoldDB" id="A0AA51RCT2"/>
<dbReference type="CDD" id="cd00146">
    <property type="entry name" value="PKD"/>
    <property type="match status" value="1"/>
</dbReference>
<dbReference type="GO" id="GO:0005615">
    <property type="term" value="C:extracellular space"/>
    <property type="evidence" value="ECO:0007669"/>
    <property type="project" value="TreeGrafter"/>
</dbReference>
<dbReference type="EMBL" id="CP129970">
    <property type="protein sequence ID" value="WMN06140.1"/>
    <property type="molecule type" value="Genomic_DNA"/>
</dbReference>
<dbReference type="Pfam" id="PF02469">
    <property type="entry name" value="Fasciclin"/>
    <property type="match status" value="2"/>
</dbReference>
<dbReference type="Proteomes" id="UP001244443">
    <property type="component" value="Chromosome"/>
</dbReference>
<dbReference type="PROSITE" id="PS51257">
    <property type="entry name" value="PROKAR_LIPOPROTEIN"/>
    <property type="match status" value="1"/>
</dbReference>
<evidence type="ECO:0000313" key="4">
    <source>
        <dbReference type="Proteomes" id="UP001244443"/>
    </source>
</evidence>
<accession>A0AA51RCT2</accession>
<feature type="domain" description="FAS1" evidence="2">
    <location>
        <begin position="354"/>
        <end position="500"/>
    </location>
</feature>
<evidence type="ECO:0000259" key="1">
    <source>
        <dbReference type="PROSITE" id="PS50093"/>
    </source>
</evidence>
<dbReference type="Gene3D" id="2.60.40.10">
    <property type="entry name" value="Immunoglobulins"/>
    <property type="match status" value="2"/>
</dbReference>
<feature type="domain" description="FAS1" evidence="2">
    <location>
        <begin position="206"/>
        <end position="341"/>
    </location>
</feature>
<dbReference type="InterPro" id="IPR035986">
    <property type="entry name" value="PKD_dom_sf"/>
</dbReference>
<dbReference type="InterPro" id="IPR000601">
    <property type="entry name" value="PKD_dom"/>
</dbReference>
<organism evidence="3 4">
    <name type="scientific">Marivirga arenosa</name>
    <dbReference type="NCBI Taxonomy" id="3059076"/>
    <lineage>
        <taxon>Bacteria</taxon>
        <taxon>Pseudomonadati</taxon>
        <taxon>Bacteroidota</taxon>
        <taxon>Cytophagia</taxon>
        <taxon>Cytophagales</taxon>
        <taxon>Marivirgaceae</taxon>
        <taxon>Marivirga</taxon>
    </lineage>
</organism>
<protein>
    <submittedName>
        <fullName evidence="3">DUF4958 family protein</fullName>
    </submittedName>
</protein>
<dbReference type="InterPro" id="IPR000782">
    <property type="entry name" value="FAS1_domain"/>
</dbReference>
<dbReference type="InterPro" id="IPR036378">
    <property type="entry name" value="FAS1_dom_sf"/>
</dbReference>
<dbReference type="PROSITE" id="PS50213">
    <property type="entry name" value="FAS1"/>
    <property type="match status" value="2"/>
</dbReference>
<dbReference type="Gene3D" id="2.30.180.10">
    <property type="entry name" value="FAS1 domain"/>
    <property type="match status" value="2"/>
</dbReference>
<sequence length="674" mass="71698">MRTKLIYLISLIFLSLSCTEEEEILEIRSLTYANNNVTLNVGEGFTSDMPEVDGEGSFTFSFGDISASDFQGISIDESTGVISIEAGNTLKSGISYVIDVAVSNEDIIEVFQGAFVIEMVSPEAIVDFTFAPDVNDPYAIEFTNSSQNAVAYEWDFGDGSEISTEENPIHIYDAVGTYQVTLSAENADGTVNSLSKEVVIDVPQPTESILQIISSSSDHTQLEEFINADSELITALEGNDLTLFAPDDDAFEKLRTALGIEDLNQINPDILQAVLSYHIVNSVNLRASFNESTELETVQGESIFFNANGNIETGGTDTDVEFIGKEILATNGVVQVVETILIPPSIFATIGTNIGKVSQTVLLGADFSTLAAAIAKADEYAAGEGLTLLSSVLAGDDPITVFAPINQVFEEAAITPDTYTGEQWYGIIATHVLIADYSGQDLGDALAQGTNTFQTATGTKIKITPTEYQNQSTIAAGGAPVVAADIESSNGLTHAVAGIVSSIETYSSVLLGAQGNPEPNFYDAFNNIRYSYADARDASGTSGSTVDLGYYFGATNEVTLASIDDQSLHAVYDANGLPIEGIFGTRNSTRFRVTDISPEQFNSLILNSQLESAANSVSNTNTSATNLQVGNVISFTFDADRGGYVGLIKVIEIDSDGTGTGTITFDVKVQIEGN</sequence>
<dbReference type="SMART" id="SM00554">
    <property type="entry name" value="FAS1"/>
    <property type="match status" value="2"/>
</dbReference>
<dbReference type="SUPFAM" id="SSF49299">
    <property type="entry name" value="PKD domain"/>
    <property type="match status" value="1"/>
</dbReference>
<name>A0AA51RCT2_9BACT</name>
<dbReference type="RefSeq" id="WP_308355872.1">
    <property type="nucleotide sequence ID" value="NZ_CP129970.2"/>
</dbReference>
<dbReference type="SMART" id="SM00089">
    <property type="entry name" value="PKD"/>
    <property type="match status" value="1"/>
</dbReference>
<keyword evidence="4" id="KW-1185">Reference proteome</keyword>
<dbReference type="PANTHER" id="PTHR10900">
    <property type="entry name" value="PERIOSTIN-RELATED"/>
    <property type="match status" value="1"/>
</dbReference>
<reference evidence="3" key="1">
    <citation type="submission" date="2023-08" db="EMBL/GenBank/DDBJ databases">
        <title>Comparative genomics and taxonomic characterization of three novel marine species of genus Marivirga.</title>
        <authorList>
            <person name="Muhammad N."/>
            <person name="Kim S.-G."/>
        </authorList>
    </citation>
    <scope>NUCLEOTIDE SEQUENCE [LARGE SCALE GENOMIC DNA]</scope>
    <source>
        <strain evidence="3">ABR2-2</strain>
    </source>
</reference>
<evidence type="ECO:0000313" key="3">
    <source>
        <dbReference type="EMBL" id="WMN06140.1"/>
    </source>
</evidence>
<evidence type="ECO:0000259" key="2">
    <source>
        <dbReference type="PROSITE" id="PS50213"/>
    </source>
</evidence>
<dbReference type="SUPFAM" id="SSF82153">
    <property type="entry name" value="FAS1 domain"/>
    <property type="match status" value="2"/>
</dbReference>
<dbReference type="PROSITE" id="PS50093">
    <property type="entry name" value="PKD"/>
    <property type="match status" value="1"/>
</dbReference>
<dbReference type="InterPro" id="IPR013783">
    <property type="entry name" value="Ig-like_fold"/>
</dbReference>
<proteinExistence type="predicted"/>
<feature type="domain" description="PKD" evidence="1">
    <location>
        <begin position="121"/>
        <end position="207"/>
    </location>
</feature>
<gene>
    <name evidence="3" type="ORF">QYS48_31745</name>
</gene>
<dbReference type="InterPro" id="IPR050904">
    <property type="entry name" value="Adhesion/Biosynth-related"/>
</dbReference>
<dbReference type="Pfam" id="PF18911">
    <property type="entry name" value="PKD_4"/>
    <property type="match status" value="1"/>
</dbReference>